<protein>
    <recommendedName>
        <fullName evidence="2">G-patch domain-containing protein</fullName>
    </recommendedName>
</protein>
<gene>
    <name evidence="3" type="ORF">T551_02825</name>
</gene>
<organism evidence="3 4">
    <name type="scientific">Pneumocystis jirovecii (strain RU7)</name>
    <name type="common">Human pneumocystis pneumonia agent</name>
    <dbReference type="NCBI Taxonomy" id="1408657"/>
    <lineage>
        <taxon>Eukaryota</taxon>
        <taxon>Fungi</taxon>
        <taxon>Dikarya</taxon>
        <taxon>Ascomycota</taxon>
        <taxon>Taphrinomycotina</taxon>
        <taxon>Pneumocystomycetes</taxon>
        <taxon>Pneumocystaceae</taxon>
        <taxon>Pneumocystis</taxon>
    </lineage>
</organism>
<evidence type="ECO:0000256" key="1">
    <source>
        <dbReference type="SAM" id="MobiDB-lite"/>
    </source>
</evidence>
<dbReference type="Proteomes" id="UP000053447">
    <property type="component" value="Unassembled WGS sequence"/>
</dbReference>
<dbReference type="PANTHER" id="PTHR21032:SF0">
    <property type="entry name" value="G PATCH DOMAIN-CONTAINING PROTEIN 11"/>
    <property type="match status" value="1"/>
</dbReference>
<dbReference type="InterPro" id="IPR000467">
    <property type="entry name" value="G_patch_dom"/>
</dbReference>
<feature type="domain" description="G-patch" evidence="2">
    <location>
        <begin position="72"/>
        <end position="119"/>
    </location>
</feature>
<dbReference type="AlphaFoldDB" id="A0A0W4ZHK7"/>
<dbReference type="GO" id="GO:0000776">
    <property type="term" value="C:kinetochore"/>
    <property type="evidence" value="ECO:0007669"/>
    <property type="project" value="TreeGrafter"/>
</dbReference>
<evidence type="ECO:0000313" key="4">
    <source>
        <dbReference type="Proteomes" id="UP000053447"/>
    </source>
</evidence>
<dbReference type="OrthoDB" id="786951at2759"/>
<keyword evidence="4" id="KW-1185">Reference proteome</keyword>
<dbReference type="VEuPathDB" id="FungiDB:T551_02825"/>
<evidence type="ECO:0000259" key="2">
    <source>
        <dbReference type="PROSITE" id="PS50174"/>
    </source>
</evidence>
<dbReference type="GeneID" id="28941343"/>
<name>A0A0W4ZHK7_PNEJ7</name>
<dbReference type="GO" id="GO:0003676">
    <property type="term" value="F:nucleic acid binding"/>
    <property type="evidence" value="ECO:0007669"/>
    <property type="project" value="InterPro"/>
</dbReference>
<dbReference type="InterPro" id="IPR039249">
    <property type="entry name" value="GPATCH11"/>
</dbReference>
<dbReference type="Pfam" id="PF01585">
    <property type="entry name" value="G-patch"/>
    <property type="match status" value="1"/>
</dbReference>
<proteinExistence type="predicted"/>
<dbReference type="STRING" id="1408657.A0A0W4ZHK7"/>
<dbReference type="PROSITE" id="PS50174">
    <property type="entry name" value="G_PATCH"/>
    <property type="match status" value="1"/>
</dbReference>
<dbReference type="RefSeq" id="XP_018228629.1">
    <property type="nucleotide sequence ID" value="XM_018375088.1"/>
</dbReference>
<comment type="caution">
    <text evidence="3">The sequence shown here is derived from an EMBL/GenBank/DDBJ whole genome shotgun (WGS) entry which is preliminary data.</text>
</comment>
<dbReference type="SMART" id="SM00443">
    <property type="entry name" value="G_patch"/>
    <property type="match status" value="1"/>
</dbReference>
<dbReference type="EMBL" id="LFWA01000013">
    <property type="protein sequence ID" value="KTW27858.1"/>
    <property type="molecule type" value="Genomic_DNA"/>
</dbReference>
<reference evidence="4" key="1">
    <citation type="journal article" date="2016" name="Nat. Commun.">
        <title>Genome analysis of three Pneumocystis species reveals adaptation mechanisms to life exclusively in mammalian hosts.</title>
        <authorList>
            <person name="Ma L."/>
            <person name="Chen Z."/>
            <person name="Huang D.W."/>
            <person name="Kutty G."/>
            <person name="Ishihara M."/>
            <person name="Wang H."/>
            <person name="Abouelleil A."/>
            <person name="Bishop L."/>
            <person name="Davey E."/>
            <person name="Deng R."/>
            <person name="Deng X."/>
            <person name="Fan L."/>
            <person name="Fantoni G."/>
            <person name="Fitzgerald M."/>
            <person name="Gogineni E."/>
            <person name="Goldberg J.M."/>
            <person name="Handley G."/>
            <person name="Hu X."/>
            <person name="Huber C."/>
            <person name="Jiao X."/>
            <person name="Jones K."/>
            <person name="Levin J.Z."/>
            <person name="Liu Y."/>
            <person name="Macdonald P."/>
            <person name="Melnikov A."/>
            <person name="Raley C."/>
            <person name="Sassi M."/>
            <person name="Sherman B.T."/>
            <person name="Song X."/>
            <person name="Sykes S."/>
            <person name="Tran B."/>
            <person name="Walsh L."/>
            <person name="Xia Y."/>
            <person name="Yang J."/>
            <person name="Young S."/>
            <person name="Zeng Q."/>
            <person name="Zheng X."/>
            <person name="Stephens R."/>
            <person name="Nusbaum C."/>
            <person name="Birren B.W."/>
            <person name="Azadi P."/>
            <person name="Lempicki R.A."/>
            <person name="Cuomo C.A."/>
            <person name="Kovacs J.A."/>
        </authorList>
    </citation>
    <scope>NUCLEOTIDE SEQUENCE [LARGE SCALE GENOMIC DNA]</scope>
    <source>
        <strain evidence="4">RU7</strain>
    </source>
</reference>
<feature type="compositionally biased region" description="Basic and acidic residues" evidence="1">
    <location>
        <begin position="41"/>
        <end position="71"/>
    </location>
</feature>
<dbReference type="InterPro" id="IPR025239">
    <property type="entry name" value="DUF4187"/>
</dbReference>
<accession>A0A0W4ZHK7</accession>
<dbReference type="PANTHER" id="PTHR21032">
    <property type="entry name" value="G PATCH DOMAIN-CONTAINING PROTEIN 11"/>
    <property type="match status" value="1"/>
</dbReference>
<feature type="region of interest" description="Disordered" evidence="1">
    <location>
        <begin position="1"/>
        <end position="71"/>
    </location>
</feature>
<sequence>MTNSEQDKQNVQDSQDDDYMTMALPDVSSSLLSTRQRKIHAQKEKGINKSYRERERERREEGLRFSLMDTEKPSKAMNMMFKMGYTKGTALGQGCTQSRIEPLEINIKTDRAGIGHETAQKQKIVRETLKIQDEMEYKTRVRLENETKYLEAKIYQAQKVCENLNKKSIDEPRKVNVLWRGLVIERIEKEKERMRKHEILSRVQSLDDLQNEVKPDRHTQVEWSQEDDQDLELDAFNQLDPKIRLEMIIDYLRENYYYCFWCGCAYENVQDLSDSCPGKREEDH</sequence>
<evidence type="ECO:0000313" key="3">
    <source>
        <dbReference type="EMBL" id="KTW27858.1"/>
    </source>
</evidence>
<dbReference type="SMART" id="SM01173">
    <property type="entry name" value="DUF4187"/>
    <property type="match status" value="1"/>
</dbReference>
<dbReference type="Pfam" id="PF13821">
    <property type="entry name" value="DUF4187"/>
    <property type="match status" value="1"/>
</dbReference>
<feature type="compositionally biased region" description="Basic and acidic residues" evidence="1">
    <location>
        <begin position="1"/>
        <end position="10"/>
    </location>
</feature>